<evidence type="ECO:0000313" key="3">
    <source>
        <dbReference type="Proteomes" id="UP000789570"/>
    </source>
</evidence>
<dbReference type="EMBL" id="CAJVPQ010027667">
    <property type="protein sequence ID" value="CAG8771590.1"/>
    <property type="molecule type" value="Genomic_DNA"/>
</dbReference>
<sequence length="131" mass="15262">QTEQELTETVEQASNELDKGDNQITQLRTQLNQLKTSKEKLERELNLARIKRNSPSIANTVYNDNFDTKNQVQQQVSPRLNKAKETASKPLDYYRKQEAFYRGLFWIGVGCLVPTNQDLEAFKAWLENIER</sequence>
<proteinExistence type="predicted"/>
<dbReference type="Proteomes" id="UP000789570">
    <property type="component" value="Unassembled WGS sequence"/>
</dbReference>
<feature type="non-terminal residue" evidence="2">
    <location>
        <position position="131"/>
    </location>
</feature>
<evidence type="ECO:0000313" key="2">
    <source>
        <dbReference type="EMBL" id="CAG8771590.1"/>
    </source>
</evidence>
<reference evidence="2" key="1">
    <citation type="submission" date="2021-06" db="EMBL/GenBank/DDBJ databases">
        <authorList>
            <person name="Kallberg Y."/>
            <person name="Tangrot J."/>
            <person name="Rosling A."/>
        </authorList>
    </citation>
    <scope>NUCLEOTIDE SEQUENCE</scope>
    <source>
        <strain evidence="2">UK204</strain>
    </source>
</reference>
<keyword evidence="3" id="KW-1185">Reference proteome</keyword>
<organism evidence="2 3">
    <name type="scientific">Funneliformis caledonium</name>
    <dbReference type="NCBI Taxonomy" id="1117310"/>
    <lineage>
        <taxon>Eukaryota</taxon>
        <taxon>Fungi</taxon>
        <taxon>Fungi incertae sedis</taxon>
        <taxon>Mucoromycota</taxon>
        <taxon>Glomeromycotina</taxon>
        <taxon>Glomeromycetes</taxon>
        <taxon>Glomerales</taxon>
        <taxon>Glomeraceae</taxon>
        <taxon>Funneliformis</taxon>
    </lineage>
</organism>
<name>A0A9N9J981_9GLOM</name>
<evidence type="ECO:0000256" key="1">
    <source>
        <dbReference type="SAM" id="MobiDB-lite"/>
    </source>
</evidence>
<accession>A0A9N9J981</accession>
<comment type="caution">
    <text evidence="2">The sequence shown here is derived from an EMBL/GenBank/DDBJ whole genome shotgun (WGS) entry which is preliminary data.</text>
</comment>
<feature type="region of interest" description="Disordered" evidence="1">
    <location>
        <begin position="1"/>
        <end position="23"/>
    </location>
</feature>
<dbReference type="OrthoDB" id="10553344at2759"/>
<protein>
    <submittedName>
        <fullName evidence="2">13780_t:CDS:1</fullName>
    </submittedName>
</protein>
<gene>
    <name evidence="2" type="ORF">FCALED_LOCUS17569</name>
</gene>
<dbReference type="AlphaFoldDB" id="A0A9N9J981"/>
<feature type="non-terminal residue" evidence="2">
    <location>
        <position position="1"/>
    </location>
</feature>